<dbReference type="GO" id="GO:0004527">
    <property type="term" value="F:exonuclease activity"/>
    <property type="evidence" value="ECO:0007669"/>
    <property type="project" value="UniProtKB-KW"/>
</dbReference>
<dbReference type="InterPro" id="IPR011604">
    <property type="entry name" value="PDDEXK-like_dom_sf"/>
</dbReference>
<dbReference type="AlphaFoldDB" id="G7VBV3"/>
<dbReference type="NCBIfam" id="TIGR00372">
    <property type="entry name" value="cas4"/>
    <property type="match status" value="1"/>
</dbReference>
<evidence type="ECO:0000256" key="6">
    <source>
        <dbReference type="ARBA" id="ARBA00023004"/>
    </source>
</evidence>
<dbReference type="GO" id="GO:0046872">
    <property type="term" value="F:metal ion binding"/>
    <property type="evidence" value="ECO:0007669"/>
    <property type="project" value="UniProtKB-KW"/>
</dbReference>
<dbReference type="GO" id="GO:0051607">
    <property type="term" value="P:defense response to virus"/>
    <property type="evidence" value="ECO:0007669"/>
    <property type="project" value="UniProtKB-KW"/>
</dbReference>
<comment type="cofactor">
    <cofactor evidence="10">
        <name>iron-sulfur cluster</name>
        <dbReference type="ChEBI" id="CHEBI:30408"/>
    </cofactor>
</comment>
<keyword evidence="2 10" id="KW-0540">Nuclease</keyword>
<keyword evidence="7 10" id="KW-0411">Iron-sulfur</keyword>
<dbReference type="EMBL" id="CP003098">
    <property type="protein sequence ID" value="AET32453.1"/>
    <property type="molecule type" value="Genomic_DNA"/>
</dbReference>
<comment type="cofactor">
    <cofactor evidence="1">
        <name>Mn(2+)</name>
        <dbReference type="ChEBI" id="CHEBI:29035"/>
    </cofactor>
</comment>
<dbReference type="KEGG" id="pyr:P186_1016"/>
<keyword evidence="6 10" id="KW-0408">Iron</keyword>
<evidence type="ECO:0000256" key="10">
    <source>
        <dbReference type="RuleBase" id="RU365022"/>
    </source>
</evidence>
<evidence type="ECO:0000256" key="9">
    <source>
        <dbReference type="ARBA" id="ARBA00023211"/>
    </source>
</evidence>
<evidence type="ECO:0000256" key="8">
    <source>
        <dbReference type="ARBA" id="ARBA00023118"/>
    </source>
</evidence>
<evidence type="ECO:0000313" key="12">
    <source>
        <dbReference type="EMBL" id="AET32453.1"/>
    </source>
</evidence>
<evidence type="ECO:0000256" key="1">
    <source>
        <dbReference type="ARBA" id="ARBA00001936"/>
    </source>
</evidence>
<evidence type="ECO:0000256" key="4">
    <source>
        <dbReference type="ARBA" id="ARBA00022801"/>
    </source>
</evidence>
<evidence type="ECO:0000256" key="3">
    <source>
        <dbReference type="ARBA" id="ARBA00022723"/>
    </source>
</evidence>
<feature type="domain" description="DUF83" evidence="11">
    <location>
        <begin position="45"/>
        <end position="158"/>
    </location>
</feature>
<dbReference type="InterPro" id="IPR013343">
    <property type="entry name" value="CRISPR-assoc_prot_Cas4"/>
</dbReference>
<dbReference type="GO" id="GO:0051536">
    <property type="term" value="F:iron-sulfur cluster binding"/>
    <property type="evidence" value="ECO:0007669"/>
    <property type="project" value="UniProtKB-KW"/>
</dbReference>
<organism evidence="12 13">
    <name type="scientific">Pyrobaculum ferrireducens</name>
    <dbReference type="NCBI Taxonomy" id="1104324"/>
    <lineage>
        <taxon>Archaea</taxon>
        <taxon>Thermoproteota</taxon>
        <taxon>Thermoprotei</taxon>
        <taxon>Thermoproteales</taxon>
        <taxon>Thermoproteaceae</taxon>
        <taxon>Pyrobaculum</taxon>
    </lineage>
</organism>
<dbReference type="HOGENOM" id="CLU_1607220_0_0_2"/>
<evidence type="ECO:0000313" key="13">
    <source>
        <dbReference type="Proteomes" id="UP000005867"/>
    </source>
</evidence>
<protein>
    <recommendedName>
        <fullName evidence="10">CRISPR-associated exonuclease Cas4</fullName>
        <ecNumber evidence="10">3.1.12.1</ecNumber>
    </recommendedName>
</protein>
<evidence type="ECO:0000256" key="2">
    <source>
        <dbReference type="ARBA" id="ARBA00022722"/>
    </source>
</evidence>
<dbReference type="Gene3D" id="3.90.320.10">
    <property type="match status" value="1"/>
</dbReference>
<dbReference type="InterPro" id="IPR022765">
    <property type="entry name" value="Dna2/Cas4_DUF83"/>
</dbReference>
<dbReference type="Proteomes" id="UP000005867">
    <property type="component" value="Chromosome"/>
</dbReference>
<name>G7VBV3_9CREN</name>
<comment type="similarity">
    <text evidence="10">Belongs to the CRISPR-associated exonuclease Cas4 family.</text>
</comment>
<keyword evidence="13" id="KW-1185">Reference proteome</keyword>
<dbReference type="EC" id="3.1.12.1" evidence="10"/>
<evidence type="ECO:0000256" key="7">
    <source>
        <dbReference type="ARBA" id="ARBA00023014"/>
    </source>
</evidence>
<evidence type="ECO:0000256" key="5">
    <source>
        <dbReference type="ARBA" id="ARBA00022839"/>
    </source>
</evidence>
<dbReference type="BioCyc" id="PSP1104324:GJSN-992-MONOMER"/>
<keyword evidence="5 10" id="KW-0269">Exonuclease</keyword>
<comment type="function">
    <text evidence="10">CRISPR (clustered regularly interspaced short palindromic repeat) is an adaptive immune system that provides protection against mobile genetic elements (viruses, transposable elements and conjugative plasmids). CRISPR clusters contain sequences complementary to antecedent mobile elements and target invading nucleic acids. CRISPR clusters are transcribed and processed into CRISPR RNA (crRNA).</text>
</comment>
<dbReference type="Pfam" id="PF01930">
    <property type="entry name" value="Cas_Cas4"/>
    <property type="match status" value="1"/>
</dbReference>
<keyword evidence="9 10" id="KW-0464">Manganese</keyword>
<dbReference type="STRING" id="1104324.P186_1016"/>
<accession>G7VBV3</accession>
<keyword evidence="4 10" id="KW-0378">Hydrolase</keyword>
<evidence type="ECO:0000259" key="11">
    <source>
        <dbReference type="Pfam" id="PF01930"/>
    </source>
</evidence>
<proteinExistence type="inferred from homology"/>
<gene>
    <name evidence="12" type="ORF">P186_1016</name>
</gene>
<reference evidence="12 13" key="1">
    <citation type="journal article" date="2012" name="J. Bacteriol.">
        <title>Complete genome sequence of strain 1860, a crenarchaeon of the genus pyrobaculum able to grow with various electron acceptors.</title>
        <authorList>
            <person name="Mardanov A.V."/>
            <person name="Gumerov V.M."/>
            <person name="Slobodkina G.B."/>
            <person name="Beletsky A.V."/>
            <person name="Bonch-Osmolovskaya E.A."/>
            <person name="Ravin N.V."/>
            <person name="Skryabin K.G."/>
        </authorList>
    </citation>
    <scope>NUCLEOTIDE SEQUENCE [LARGE SCALE GENOMIC DNA]</scope>
    <source>
        <strain evidence="12 13">1860</strain>
    </source>
</reference>
<keyword evidence="3 10" id="KW-0479">Metal-binding</keyword>
<dbReference type="eggNOG" id="arCOG00786">
    <property type="taxonomic scope" value="Archaea"/>
</dbReference>
<keyword evidence="8 10" id="KW-0051">Antiviral defense</keyword>
<sequence length="165" mass="18479">MKHYLYCPGIIAAKRIGAEEPPAEYLSERRPLPPELAAGYRRVEAEVPLRRPSLRGVADYIAVDRWGGVVPIETKAGPGPPATPEIYQLAAYMWMAETRGPVRYGILIKDKPHTIPYTPDLAEALMTIIKNIAQIYAGRDPPYVTRRCAACGYARHCIYKNTRRA</sequence>
<comment type="cofactor">
    <cofactor evidence="10">
        <name>Mg(2+)</name>
        <dbReference type="ChEBI" id="CHEBI:18420"/>
    </cofactor>
    <cofactor evidence="10">
        <name>Mn(2+)</name>
        <dbReference type="ChEBI" id="CHEBI:29035"/>
    </cofactor>
    <text evidence="10">Mg(2+) or Mn(2+) required for ssDNA cleavage activity.</text>
</comment>